<dbReference type="InterPro" id="IPR003781">
    <property type="entry name" value="CoA-bd"/>
</dbReference>
<keyword evidence="2" id="KW-0067">ATP-binding</keyword>
<evidence type="ECO:0000256" key="2">
    <source>
        <dbReference type="PROSITE-ProRule" id="PRU00409"/>
    </source>
</evidence>
<dbReference type="GO" id="GO:0016874">
    <property type="term" value="F:ligase activity"/>
    <property type="evidence" value="ECO:0007669"/>
    <property type="project" value="UniProtKB-KW"/>
</dbReference>
<name>A0A7X6H2R1_9RHOB</name>
<keyword evidence="4" id="KW-0436">Ligase</keyword>
<dbReference type="Pfam" id="PF13607">
    <property type="entry name" value="Succ_CoA_lig"/>
    <property type="match status" value="1"/>
</dbReference>
<sequence>MQPLSRLLRPRSIAVVGGGAWCANVIAECRKIGFAGPVWPVHATKREIAGLPAFASVADLPGAPDAAFVGVNRGATVEVVRALAERGAGGAVCFASGFRESKSETGDGDTLEAALVAAAGSMRILGPNCYGFLNLLDGAALWPDQHGGLRTGRGVALVTQSSNIAINLTMQTRGLPVAYVVTAGNQAQTGLAEIAAAVLADDRVTALGLHVEGIGDLGAFAAMARAAGKPIVAIKAGASEQSRVAAVSHTGSLAGSAAGARALFDRLGVAQVETLAELLETLKLLHVAGPLAGTRLASMSCSGGEAGLMADAAARTGLVCPPLVPTQAAALRAALGPKVALANPLDYHTYIWGDRAAITATFTAMMAGPVDIGAVVLDFPRPDRCDGAAWEIVVDAVADTAAAAGKPMAILSSLPETMPEPAAQAMVARGIVPLCGMAEGLAAIAAAGRARPGRAGALLVPGPEPRAVRLLTEAEGKAVLAAHGVPVPRRAEAASAGEAAARAAEIGFPVVLKALGVAHKTEAGAVALGLADADAVEAAATRMGGAAFLVEEMVTGAVAEVLVGILRDPAHGFVLTLGAGGVMAEILGDTLSLSVPATASEIEAALAGLRCGPLLSGYRGRPSADMPALVAAILSVQDCAVAHAGALMELEINPLIATPDRAVAVDALIRLGDTP</sequence>
<evidence type="ECO:0000313" key="5">
    <source>
        <dbReference type="Proteomes" id="UP000526408"/>
    </source>
</evidence>
<dbReference type="PANTHER" id="PTHR42793:SF4">
    <property type="entry name" value="BLL6376 PROTEIN"/>
    <property type="match status" value="1"/>
</dbReference>
<dbReference type="SUPFAM" id="SSF52210">
    <property type="entry name" value="Succinyl-CoA synthetase domains"/>
    <property type="match status" value="2"/>
</dbReference>
<dbReference type="SMART" id="SM00881">
    <property type="entry name" value="CoA_binding"/>
    <property type="match status" value="1"/>
</dbReference>
<dbReference type="InterPro" id="IPR016102">
    <property type="entry name" value="Succinyl-CoA_synth-like"/>
</dbReference>
<feature type="domain" description="ATP-grasp" evidence="3">
    <location>
        <begin position="477"/>
        <end position="673"/>
    </location>
</feature>
<dbReference type="AlphaFoldDB" id="A0A7X6H2R1"/>
<dbReference type="Pfam" id="PF13380">
    <property type="entry name" value="CoA_binding_2"/>
    <property type="match status" value="1"/>
</dbReference>
<dbReference type="Gene3D" id="3.40.50.720">
    <property type="entry name" value="NAD(P)-binding Rossmann-like Domain"/>
    <property type="match status" value="1"/>
</dbReference>
<dbReference type="Proteomes" id="UP000526408">
    <property type="component" value="Unassembled WGS sequence"/>
</dbReference>
<dbReference type="GO" id="GO:0006099">
    <property type="term" value="P:tricarboxylic acid cycle"/>
    <property type="evidence" value="ECO:0007669"/>
    <property type="project" value="UniProtKB-KW"/>
</dbReference>
<evidence type="ECO:0000259" key="3">
    <source>
        <dbReference type="PROSITE" id="PS50975"/>
    </source>
</evidence>
<keyword evidence="2" id="KW-0547">Nucleotide-binding</keyword>
<comment type="caution">
    <text evidence="4">The sequence shown here is derived from an EMBL/GenBank/DDBJ whole genome shotgun (WGS) entry which is preliminary data.</text>
</comment>
<accession>A0A7X6H2R1</accession>
<organism evidence="4 5">
    <name type="scientific">Roseicyclus persicicus</name>
    <dbReference type="NCBI Taxonomy" id="2650661"/>
    <lineage>
        <taxon>Bacteria</taxon>
        <taxon>Pseudomonadati</taxon>
        <taxon>Pseudomonadota</taxon>
        <taxon>Alphaproteobacteria</taxon>
        <taxon>Rhodobacterales</taxon>
        <taxon>Roseobacteraceae</taxon>
        <taxon>Roseicyclus</taxon>
    </lineage>
</organism>
<dbReference type="Gene3D" id="3.30.1490.20">
    <property type="entry name" value="ATP-grasp fold, A domain"/>
    <property type="match status" value="1"/>
</dbReference>
<keyword evidence="1" id="KW-0816">Tricarboxylic acid cycle</keyword>
<dbReference type="InterPro" id="IPR036291">
    <property type="entry name" value="NAD(P)-bd_dom_sf"/>
</dbReference>
<dbReference type="SUPFAM" id="SSF56059">
    <property type="entry name" value="Glutathione synthetase ATP-binding domain-like"/>
    <property type="match status" value="1"/>
</dbReference>
<keyword evidence="5" id="KW-1185">Reference proteome</keyword>
<protein>
    <submittedName>
        <fullName evidence="4">Acetate--CoA ligase family protein</fullName>
    </submittedName>
</protein>
<dbReference type="PANTHER" id="PTHR42793">
    <property type="entry name" value="COA BINDING DOMAIN CONTAINING PROTEIN"/>
    <property type="match status" value="1"/>
</dbReference>
<dbReference type="PROSITE" id="PS50975">
    <property type="entry name" value="ATP_GRASP"/>
    <property type="match status" value="1"/>
</dbReference>
<dbReference type="Gene3D" id="3.40.50.261">
    <property type="entry name" value="Succinyl-CoA synthetase domains"/>
    <property type="match status" value="2"/>
</dbReference>
<dbReference type="GO" id="GO:0005524">
    <property type="term" value="F:ATP binding"/>
    <property type="evidence" value="ECO:0007669"/>
    <property type="project" value="UniProtKB-UniRule"/>
</dbReference>
<dbReference type="Gene3D" id="3.30.470.20">
    <property type="entry name" value="ATP-grasp fold, B domain"/>
    <property type="match status" value="1"/>
</dbReference>
<dbReference type="GO" id="GO:0046872">
    <property type="term" value="F:metal ion binding"/>
    <property type="evidence" value="ECO:0007669"/>
    <property type="project" value="InterPro"/>
</dbReference>
<evidence type="ECO:0000256" key="1">
    <source>
        <dbReference type="ARBA" id="ARBA00022532"/>
    </source>
</evidence>
<dbReference type="InterPro" id="IPR011761">
    <property type="entry name" value="ATP-grasp"/>
</dbReference>
<dbReference type="RefSeq" id="WP_168624074.1">
    <property type="nucleotide sequence ID" value="NZ_JAAZQQ010000005.1"/>
</dbReference>
<dbReference type="InterPro" id="IPR032875">
    <property type="entry name" value="Succ_CoA_lig_flav_dom"/>
</dbReference>
<gene>
    <name evidence="4" type="ORF">HCU73_13890</name>
</gene>
<proteinExistence type="predicted"/>
<dbReference type="Pfam" id="PF13549">
    <property type="entry name" value="ATP-grasp_5"/>
    <property type="match status" value="1"/>
</dbReference>
<evidence type="ECO:0000313" key="4">
    <source>
        <dbReference type="EMBL" id="NKX45682.1"/>
    </source>
</evidence>
<dbReference type="EMBL" id="JAAZQQ010000005">
    <property type="protein sequence ID" value="NKX45682.1"/>
    <property type="molecule type" value="Genomic_DNA"/>
</dbReference>
<reference evidence="4 5" key="1">
    <citation type="submission" date="2020-04" db="EMBL/GenBank/DDBJ databases">
        <authorList>
            <person name="Yoon J."/>
        </authorList>
    </citation>
    <scope>NUCLEOTIDE SEQUENCE [LARGE SCALE GENOMIC DNA]</scope>
    <source>
        <strain evidence="4 5">KMU-115</strain>
    </source>
</reference>
<dbReference type="InterPro" id="IPR013815">
    <property type="entry name" value="ATP_grasp_subdomain_1"/>
</dbReference>
<dbReference type="SUPFAM" id="SSF51735">
    <property type="entry name" value="NAD(P)-binding Rossmann-fold domains"/>
    <property type="match status" value="1"/>
</dbReference>